<dbReference type="InterPro" id="IPR052175">
    <property type="entry name" value="ComplexI-like_HydComp"/>
</dbReference>
<feature type="transmembrane region" description="Helical" evidence="8">
    <location>
        <begin position="164"/>
        <end position="186"/>
    </location>
</feature>
<feature type="transmembrane region" description="Helical" evidence="8">
    <location>
        <begin position="516"/>
        <end position="537"/>
    </location>
</feature>
<feature type="region of interest" description="Disordered" evidence="7">
    <location>
        <begin position="472"/>
        <end position="505"/>
    </location>
</feature>
<evidence type="ECO:0000256" key="2">
    <source>
        <dbReference type="ARBA" id="ARBA00022475"/>
    </source>
</evidence>
<evidence type="ECO:0000256" key="4">
    <source>
        <dbReference type="ARBA" id="ARBA00022989"/>
    </source>
</evidence>
<name>A0ABU2FR83_9EURY</name>
<keyword evidence="3 8" id="KW-0812">Transmembrane</keyword>
<evidence type="ECO:0000256" key="5">
    <source>
        <dbReference type="ARBA" id="ARBA00023002"/>
    </source>
</evidence>
<keyword evidence="6 8" id="KW-0472">Membrane</keyword>
<feature type="transmembrane region" description="Helical" evidence="8">
    <location>
        <begin position="6"/>
        <end position="24"/>
    </location>
</feature>
<feature type="transmembrane region" description="Helical" evidence="8">
    <location>
        <begin position="407"/>
        <end position="428"/>
    </location>
</feature>
<evidence type="ECO:0000313" key="10">
    <source>
        <dbReference type="EMBL" id="MDS0282666.1"/>
    </source>
</evidence>
<evidence type="ECO:0000256" key="1">
    <source>
        <dbReference type="ARBA" id="ARBA00004651"/>
    </source>
</evidence>
<dbReference type="PANTHER" id="PTHR42682">
    <property type="entry name" value="HYDROGENASE-4 COMPONENT F"/>
    <property type="match status" value="1"/>
</dbReference>
<reference evidence="10 11" key="1">
    <citation type="submission" date="2022-06" db="EMBL/GenBank/DDBJ databases">
        <title>Halomicroarcula sp. a new haloarchaeum isolate from saline soil.</title>
        <authorList>
            <person name="Strakova D."/>
            <person name="Galisteo C."/>
            <person name="Sanchez-Porro C."/>
            <person name="Ventosa A."/>
        </authorList>
    </citation>
    <scope>NUCLEOTIDE SEQUENCE [LARGE SCALE GENOMIC DNA]</scope>
    <source>
        <strain evidence="10 11">S3CR25-11</strain>
    </source>
</reference>
<keyword evidence="4 8" id="KW-1133">Transmembrane helix</keyword>
<feature type="transmembrane region" description="Helical" evidence="8">
    <location>
        <begin position="76"/>
        <end position="99"/>
    </location>
</feature>
<feature type="transmembrane region" description="Helical" evidence="8">
    <location>
        <begin position="135"/>
        <end position="152"/>
    </location>
</feature>
<feature type="transmembrane region" description="Helical" evidence="8">
    <location>
        <begin position="375"/>
        <end position="395"/>
    </location>
</feature>
<evidence type="ECO:0000256" key="7">
    <source>
        <dbReference type="SAM" id="MobiDB-lite"/>
    </source>
</evidence>
<dbReference type="EMBL" id="JAMQOS010000003">
    <property type="protein sequence ID" value="MDS0282666.1"/>
    <property type="molecule type" value="Genomic_DNA"/>
</dbReference>
<proteinExistence type="predicted"/>
<evidence type="ECO:0000259" key="9">
    <source>
        <dbReference type="Pfam" id="PF00361"/>
    </source>
</evidence>
<keyword evidence="2" id="KW-1003">Cell membrane</keyword>
<dbReference type="Proteomes" id="UP001268864">
    <property type="component" value="Unassembled WGS sequence"/>
</dbReference>
<protein>
    <submittedName>
        <fullName evidence="10">Cation:proton antiporter</fullName>
    </submittedName>
</protein>
<keyword evidence="5" id="KW-0560">Oxidoreductase</keyword>
<comment type="caution">
    <text evidence="10">The sequence shown here is derived from an EMBL/GenBank/DDBJ whole genome shotgun (WGS) entry which is preliminary data.</text>
</comment>
<feature type="transmembrane region" description="Helical" evidence="8">
    <location>
        <begin position="111"/>
        <end position="129"/>
    </location>
</feature>
<dbReference type="PRINTS" id="PR01434">
    <property type="entry name" value="NADHDHGNASE5"/>
</dbReference>
<accession>A0ABU2FR83</accession>
<gene>
    <name evidence="10" type="ORF">NDI86_11065</name>
</gene>
<feature type="domain" description="NADH:quinone oxidoreductase/Mrp antiporter transmembrane" evidence="9">
    <location>
        <begin position="128"/>
        <end position="421"/>
    </location>
</feature>
<feature type="transmembrane region" description="Helical" evidence="8">
    <location>
        <begin position="243"/>
        <end position="262"/>
    </location>
</feature>
<feature type="transmembrane region" description="Helical" evidence="8">
    <location>
        <begin position="274"/>
        <end position="293"/>
    </location>
</feature>
<dbReference type="PANTHER" id="PTHR42682:SF4">
    <property type="entry name" value="NADH-UBIQUINONE_PLASTOQUINONE"/>
    <property type="match status" value="1"/>
</dbReference>
<evidence type="ECO:0000256" key="3">
    <source>
        <dbReference type="ARBA" id="ARBA00022692"/>
    </source>
</evidence>
<evidence type="ECO:0000256" key="8">
    <source>
        <dbReference type="SAM" id="Phobius"/>
    </source>
</evidence>
<feature type="transmembrane region" description="Helical" evidence="8">
    <location>
        <begin position="335"/>
        <end position="354"/>
    </location>
</feature>
<evidence type="ECO:0000313" key="11">
    <source>
        <dbReference type="Proteomes" id="UP001268864"/>
    </source>
</evidence>
<organism evidence="10 11">
    <name type="scientific">Haloarcula onubensis</name>
    <dbReference type="NCBI Taxonomy" id="2950539"/>
    <lineage>
        <taxon>Archaea</taxon>
        <taxon>Methanobacteriati</taxon>
        <taxon>Methanobacteriota</taxon>
        <taxon>Stenosarchaea group</taxon>
        <taxon>Halobacteria</taxon>
        <taxon>Halobacteriales</taxon>
        <taxon>Haloarculaceae</taxon>
        <taxon>Haloarcula</taxon>
    </lineage>
</organism>
<feature type="transmembrane region" description="Helical" evidence="8">
    <location>
        <begin position="206"/>
        <end position="231"/>
    </location>
</feature>
<feature type="transmembrane region" description="Helical" evidence="8">
    <location>
        <begin position="36"/>
        <end position="56"/>
    </location>
</feature>
<feature type="compositionally biased region" description="Basic and acidic residues" evidence="7">
    <location>
        <begin position="488"/>
        <end position="497"/>
    </location>
</feature>
<dbReference type="RefSeq" id="WP_310900497.1">
    <property type="nucleotide sequence ID" value="NZ_JAMQOS010000003.1"/>
</dbReference>
<keyword evidence="11" id="KW-1185">Reference proteome</keyword>
<sequence length="556" mass="56757">MTEVTSLLPLAAVAVPAIAALLVLASRAHPNVREGWTLLAGLGTVAVVALLVADGVTHVTPLGSLAGLDLALRADAAGLLFALLASTLWVATSLYSIGYMRGLDEARQTRYFAAFAASIAATMGVALAADLLTLFVFYELLTLATYPLVVHAGDAAARRAGRKYLAYTLGGGVLALAGILLVQVLAGTLTFLPGGIAGLAAADPTLARAAFGLLVAGFGVKAAVVPLHAWLPAAMVAPTPVSGLLHAVAVVKSGAFAVYRSVLYVFGPEAASDLGVALPLAVVAAATMVLAGLVGLRQDNLKRGLAYSTISQLSYIVLGIALLTPLAAFGALLHVVAHAFMKITLFFGAGVIYAETGEKYVSDIAGVGRRLPVTMTAFAIGAAGLVGFPLVAGFVSKFHLVLGAAAAPSQVFVAAFLVAGLLKLLYFWPIVYVAFFGRSDGADPASRHAFAPPHDATGTASASRTPVVPVAADGSGPHLAVDDGTADSTRESEHDAAEAAETDSANRWERPAGLEASVFLLVPVVFTVGTAVFLGVAPTALPFWELAETAVTEVFG</sequence>
<comment type="subcellular location">
    <subcellularLocation>
        <location evidence="1">Cell membrane</location>
        <topology evidence="1">Multi-pass membrane protein</topology>
    </subcellularLocation>
</comment>
<dbReference type="InterPro" id="IPR001750">
    <property type="entry name" value="ND/Mrp_TM"/>
</dbReference>
<evidence type="ECO:0000256" key="6">
    <source>
        <dbReference type="ARBA" id="ARBA00023136"/>
    </source>
</evidence>
<feature type="transmembrane region" description="Helical" evidence="8">
    <location>
        <begin position="305"/>
        <end position="329"/>
    </location>
</feature>
<dbReference type="Pfam" id="PF00361">
    <property type="entry name" value="Proton_antipo_M"/>
    <property type="match status" value="1"/>
</dbReference>